<feature type="region of interest" description="Disordered" evidence="1">
    <location>
        <begin position="663"/>
        <end position="726"/>
    </location>
</feature>
<evidence type="ECO:0000313" key="4">
    <source>
        <dbReference type="EMBL" id="KAA1255199.1"/>
    </source>
</evidence>
<dbReference type="InterPro" id="IPR051162">
    <property type="entry name" value="T4SS_component"/>
</dbReference>
<feature type="region of interest" description="Disordered" evidence="1">
    <location>
        <begin position="199"/>
        <end position="218"/>
    </location>
</feature>
<sequence length="871" mass="96669">MSVQVHGVTANEDLQPGLVKKDTRTTMESFRDLTYNNSGEVMLGLGLLILAAPIMGNVILAEALFVLAMMYYPYQKRKVKEYIFHEPISAVDDKKKPLKGSGKGLLLLGNSIIDKSALWFSDDDLRTHMLVFGTTGSGKTRFLLGVLYQSMMFGSGCLYVDGKGDNTVWWLVFSFCRKVDKVDDLLVINYLTGEEDTTMDGKPSLKRKSNTSNPFAHGSSEQLRSLVVGLMRDGGGDDMWKGRASSMLGTLLKALTAMRNSGEINLDIDTIRDHMPLDRIVQLSMREDFKPSVLNSIQKYLQDLPGYKEQDALMGTIEQKAYEQHGYLTMQLTEIMADLAETYGHIFSAKLGEVDYKDVVFNRRVLFVILPSLEKDPDALAGLGKLVVAGVRSALAPALGDELEGLKINVIDKKPTKCAVPFIMIMDEYGYYAVKGFAVVAAQARSLGVSVVFAGQDYQSLKKASEEEAAATVANTNIKVCMKLEDPKETLQIMQDRAGEAYLARLPGHEGKDDAAIGALYKQMKNTQVELVKRMSLRDLVQQPPGKAHVINGDKLERCSLYFADPHEVEEAKLNKFMMVDKPSRAILDKYNNACQKLKRLWEEEEKQDFSDLESDPGIVQLISDLNMCIDHKLSISDSAQMAIGTYELREVMRDEILNAKSLEDNTPKTAKPAVKASPKANAKPVAAKEEEPSKDKVKAEEKLSKPSKAKQANPSSSKEKEPSAKEILDLAKSKVMSEGQEKSSREVKTKEQEIAEEMESGYLDVVQEQNRPDLSIRESVESIETSFVERLMKTVEQGAGEKVDVSNTLIELERLGGKNVVASESEAEKGIGFISKKFAFDDYAEDPIPEKQSQDSLKMLLNNLTSKIKV</sequence>
<keyword evidence="2" id="KW-0472">Membrane</keyword>
<reference evidence="4 5" key="1">
    <citation type="submission" date="2019-09" db="EMBL/GenBank/DDBJ databases">
        <authorList>
            <person name="Kritzky A."/>
            <person name="Schelkanova E.Y."/>
            <person name="Alkhova Z.V."/>
            <person name="Smirnova N.I."/>
        </authorList>
    </citation>
    <scope>NUCLEOTIDE SEQUENCE [LARGE SCALE GENOMIC DNA]</scope>
    <source>
        <strain evidence="4 5">M1526</strain>
    </source>
</reference>
<evidence type="ECO:0000256" key="1">
    <source>
        <dbReference type="SAM" id="MobiDB-lite"/>
    </source>
</evidence>
<dbReference type="PANTHER" id="PTHR30121">
    <property type="entry name" value="UNCHARACTERIZED PROTEIN YJGR-RELATED"/>
    <property type="match status" value="1"/>
</dbReference>
<feature type="transmembrane region" description="Helical" evidence="2">
    <location>
        <begin position="41"/>
        <end position="72"/>
    </location>
</feature>
<evidence type="ECO:0000256" key="2">
    <source>
        <dbReference type="SAM" id="Phobius"/>
    </source>
</evidence>
<feature type="compositionally biased region" description="Basic and acidic residues" evidence="1">
    <location>
        <begin position="687"/>
        <end position="705"/>
    </location>
</feature>
<dbReference type="Pfam" id="PF12696">
    <property type="entry name" value="TraG-D_C"/>
    <property type="match status" value="1"/>
</dbReference>
<name>A0A5Q6PKM4_VIBCL</name>
<evidence type="ECO:0000313" key="5">
    <source>
        <dbReference type="Proteomes" id="UP000323225"/>
    </source>
</evidence>
<dbReference type="InterPro" id="IPR027417">
    <property type="entry name" value="P-loop_NTPase"/>
</dbReference>
<feature type="compositionally biased region" description="Basic and acidic residues" evidence="1">
    <location>
        <begin position="740"/>
        <end position="753"/>
    </location>
</feature>
<dbReference type="EMBL" id="VUAA01000007">
    <property type="protein sequence ID" value="KAA1255199.1"/>
    <property type="molecule type" value="Genomic_DNA"/>
</dbReference>
<dbReference type="InterPro" id="IPR032689">
    <property type="entry name" value="TraG-D_C"/>
</dbReference>
<dbReference type="PANTHER" id="PTHR30121:SF6">
    <property type="entry name" value="SLR6007 PROTEIN"/>
    <property type="match status" value="1"/>
</dbReference>
<feature type="domain" description="TraD/TraG TraM recognition site" evidence="3">
    <location>
        <begin position="422"/>
        <end position="504"/>
    </location>
</feature>
<dbReference type="AlphaFoldDB" id="A0A5Q6PKM4"/>
<protein>
    <submittedName>
        <fullName evidence="4">TraM recognition domain-containing protein</fullName>
    </submittedName>
</protein>
<dbReference type="SUPFAM" id="SSF52540">
    <property type="entry name" value="P-loop containing nucleoside triphosphate hydrolases"/>
    <property type="match status" value="1"/>
</dbReference>
<keyword evidence="2" id="KW-0812">Transmembrane</keyword>
<proteinExistence type="predicted"/>
<gene>
    <name evidence="4" type="ORF">F0M16_08255</name>
</gene>
<dbReference type="CDD" id="cd01127">
    <property type="entry name" value="TrwB_TraG_TraD_VirD4"/>
    <property type="match status" value="1"/>
</dbReference>
<evidence type="ECO:0000259" key="3">
    <source>
        <dbReference type="Pfam" id="PF12696"/>
    </source>
</evidence>
<dbReference type="Gene3D" id="3.40.50.300">
    <property type="entry name" value="P-loop containing nucleotide triphosphate hydrolases"/>
    <property type="match status" value="2"/>
</dbReference>
<feature type="region of interest" description="Disordered" evidence="1">
    <location>
        <begin position="734"/>
        <end position="753"/>
    </location>
</feature>
<organism evidence="4 5">
    <name type="scientific">Vibrio cholerae</name>
    <dbReference type="NCBI Taxonomy" id="666"/>
    <lineage>
        <taxon>Bacteria</taxon>
        <taxon>Pseudomonadati</taxon>
        <taxon>Pseudomonadota</taxon>
        <taxon>Gammaproteobacteria</taxon>
        <taxon>Vibrionales</taxon>
        <taxon>Vibrionaceae</taxon>
        <taxon>Vibrio</taxon>
    </lineage>
</organism>
<dbReference type="Proteomes" id="UP000323225">
    <property type="component" value="Unassembled WGS sequence"/>
</dbReference>
<accession>A0A5Q6PKM4</accession>
<keyword evidence="2" id="KW-1133">Transmembrane helix</keyword>
<comment type="caution">
    <text evidence="4">The sequence shown here is derived from an EMBL/GenBank/DDBJ whole genome shotgun (WGS) entry which is preliminary data.</text>
</comment>